<dbReference type="Pfam" id="PF03169">
    <property type="entry name" value="OPT"/>
    <property type="match status" value="1"/>
</dbReference>
<comment type="similarity">
    <text evidence="2">Belongs to the oligopeptide OPT transporter family.</text>
</comment>
<keyword evidence="4" id="KW-0812">Transmembrane</keyword>
<evidence type="ECO:0000313" key="8">
    <source>
        <dbReference type="Proteomes" id="UP000531561"/>
    </source>
</evidence>
<comment type="subcellular location">
    <subcellularLocation>
        <location evidence="1">Membrane</location>
        <topology evidence="1">Multi-pass membrane protein</topology>
    </subcellularLocation>
</comment>
<dbReference type="Proteomes" id="UP000531561">
    <property type="component" value="Unassembled WGS sequence"/>
</dbReference>
<evidence type="ECO:0000256" key="6">
    <source>
        <dbReference type="ARBA" id="ARBA00023136"/>
    </source>
</evidence>
<evidence type="ECO:0000256" key="5">
    <source>
        <dbReference type="ARBA" id="ARBA00022989"/>
    </source>
</evidence>
<reference evidence="7 8" key="1">
    <citation type="journal article" date="2020" name="Phytopathology">
        <title>A high-quality genome resource of Botrytis fragariae, a new and rapidly spreading fungal pathogen causing strawberry gray mold in the U.S.A.</title>
        <authorList>
            <person name="Wu Y."/>
            <person name="Saski C.A."/>
            <person name="Schnabel G."/>
            <person name="Xiao S."/>
            <person name="Hu M."/>
        </authorList>
    </citation>
    <scope>NUCLEOTIDE SEQUENCE [LARGE SCALE GENOMIC DNA]</scope>
    <source>
        <strain evidence="7 8">BVB16</strain>
    </source>
</reference>
<comment type="caution">
    <text evidence="7">The sequence shown here is derived from an EMBL/GenBank/DDBJ whole genome shotgun (WGS) entry which is preliminary data.</text>
</comment>
<keyword evidence="3" id="KW-0813">Transport</keyword>
<dbReference type="GO" id="GO:0035673">
    <property type="term" value="F:oligopeptide transmembrane transporter activity"/>
    <property type="evidence" value="ECO:0007669"/>
    <property type="project" value="InterPro"/>
</dbReference>
<dbReference type="InterPro" id="IPR004813">
    <property type="entry name" value="OPT"/>
</dbReference>
<keyword evidence="6" id="KW-0472">Membrane</keyword>
<dbReference type="GeneID" id="59261574"/>
<gene>
    <name evidence="7" type="ORF">Bfra_007510</name>
</gene>
<accession>A0A8H6AIB8</accession>
<protein>
    <submittedName>
        <fullName evidence="7">Putative opt oligopeptide transporter protein</fullName>
    </submittedName>
</protein>
<dbReference type="EMBL" id="JABFCT010000026">
    <property type="protein sequence ID" value="KAF5868313.1"/>
    <property type="molecule type" value="Genomic_DNA"/>
</dbReference>
<dbReference type="GO" id="GO:0016020">
    <property type="term" value="C:membrane"/>
    <property type="evidence" value="ECO:0007669"/>
    <property type="project" value="UniProtKB-SubCell"/>
</dbReference>
<evidence type="ECO:0000256" key="1">
    <source>
        <dbReference type="ARBA" id="ARBA00004141"/>
    </source>
</evidence>
<keyword evidence="8" id="KW-1185">Reference proteome</keyword>
<evidence type="ECO:0000313" key="7">
    <source>
        <dbReference type="EMBL" id="KAF5868313.1"/>
    </source>
</evidence>
<sequence length="146" mass="16202">MYFTVFGFNGVQKGQWVARGLKIAQLVHLSPKATFTVQMLGEVIDAIFNYIITKTIVPNRFDIFTSIERSNIWSGQNVQQYNTLVLAWSIAGDMVPLGLAPNGDALDGGTQVMVFILSFAVFGRSGRARDFPLWGENHGRFASKNL</sequence>
<dbReference type="RefSeq" id="XP_037187262.1">
    <property type="nucleotide sequence ID" value="XM_037337882.1"/>
</dbReference>
<evidence type="ECO:0000256" key="2">
    <source>
        <dbReference type="ARBA" id="ARBA00008807"/>
    </source>
</evidence>
<evidence type="ECO:0000256" key="3">
    <source>
        <dbReference type="ARBA" id="ARBA00022448"/>
    </source>
</evidence>
<dbReference type="AlphaFoldDB" id="A0A8H6AIB8"/>
<organism evidence="7 8">
    <name type="scientific">Botrytis fragariae</name>
    <dbReference type="NCBI Taxonomy" id="1964551"/>
    <lineage>
        <taxon>Eukaryota</taxon>
        <taxon>Fungi</taxon>
        <taxon>Dikarya</taxon>
        <taxon>Ascomycota</taxon>
        <taxon>Pezizomycotina</taxon>
        <taxon>Leotiomycetes</taxon>
        <taxon>Helotiales</taxon>
        <taxon>Sclerotiniaceae</taxon>
        <taxon>Botrytis</taxon>
    </lineage>
</organism>
<name>A0A8H6AIB8_9HELO</name>
<proteinExistence type="inferred from homology"/>
<dbReference type="OrthoDB" id="9986677at2759"/>
<keyword evidence="5" id="KW-1133">Transmembrane helix</keyword>
<evidence type="ECO:0000256" key="4">
    <source>
        <dbReference type="ARBA" id="ARBA00022692"/>
    </source>
</evidence>